<evidence type="ECO:0000256" key="10">
    <source>
        <dbReference type="RuleBase" id="RU366073"/>
    </source>
</evidence>
<dbReference type="SUPFAM" id="SSF55486">
    <property type="entry name" value="Metalloproteases ('zincins'), catalytic domain"/>
    <property type="match status" value="1"/>
</dbReference>
<dbReference type="InterPro" id="IPR013856">
    <property type="entry name" value="Peptidase_M4_domain"/>
</dbReference>
<organism evidence="14 15">
    <name type="scientific">Legionella beliardensis</name>
    <dbReference type="NCBI Taxonomy" id="91822"/>
    <lineage>
        <taxon>Bacteria</taxon>
        <taxon>Pseudomonadati</taxon>
        <taxon>Pseudomonadota</taxon>
        <taxon>Gammaproteobacteria</taxon>
        <taxon>Legionellales</taxon>
        <taxon>Legionellaceae</taxon>
        <taxon>Legionella</taxon>
    </lineage>
</organism>
<evidence type="ECO:0000256" key="7">
    <source>
        <dbReference type="ARBA" id="ARBA00023049"/>
    </source>
</evidence>
<dbReference type="PANTHER" id="PTHR33794">
    <property type="entry name" value="BACILLOLYSIN"/>
    <property type="match status" value="1"/>
</dbReference>
<keyword evidence="10" id="KW-0964">Secreted</keyword>
<dbReference type="RefSeq" id="WP_115301799.1">
    <property type="nucleotide sequence ID" value="NZ_CAAAHO010000008.1"/>
</dbReference>
<dbReference type="InterPro" id="IPR023612">
    <property type="entry name" value="Peptidase_M4"/>
</dbReference>
<dbReference type="Gene3D" id="3.10.450.40">
    <property type="match status" value="1"/>
</dbReference>
<name>A0A378HZT7_9GAMM</name>
<protein>
    <recommendedName>
        <fullName evidence="10">Neutral metalloproteinase</fullName>
        <ecNumber evidence="10">3.4.24.-</ecNumber>
    </recommendedName>
</protein>
<feature type="signal peptide" evidence="10">
    <location>
        <begin position="1"/>
        <end position="24"/>
    </location>
</feature>
<dbReference type="Pfam" id="PF02868">
    <property type="entry name" value="Peptidase_M4_C"/>
    <property type="match status" value="1"/>
</dbReference>
<evidence type="ECO:0000256" key="4">
    <source>
        <dbReference type="ARBA" id="ARBA00022729"/>
    </source>
</evidence>
<dbReference type="Proteomes" id="UP000254968">
    <property type="component" value="Unassembled WGS sequence"/>
</dbReference>
<dbReference type="NCBIfam" id="NF045902">
    <property type="entry name" value="MetaloprotProALeg"/>
    <property type="match status" value="1"/>
</dbReference>
<keyword evidence="15" id="KW-1185">Reference proteome</keyword>
<reference evidence="14 15" key="1">
    <citation type="submission" date="2018-06" db="EMBL/GenBank/DDBJ databases">
        <authorList>
            <consortium name="Pathogen Informatics"/>
            <person name="Doyle S."/>
        </authorList>
    </citation>
    <scope>NUCLEOTIDE SEQUENCE [LARGE SCALE GENOMIC DNA]</scope>
    <source>
        <strain evidence="14 15">NCTC13315</strain>
    </source>
</reference>
<keyword evidence="6 10" id="KW-0862">Zinc</keyword>
<evidence type="ECO:0000256" key="3">
    <source>
        <dbReference type="ARBA" id="ARBA00022723"/>
    </source>
</evidence>
<evidence type="ECO:0000259" key="11">
    <source>
        <dbReference type="Pfam" id="PF01447"/>
    </source>
</evidence>
<feature type="domain" description="Peptidase M4" evidence="11">
    <location>
        <begin position="225"/>
        <end position="385"/>
    </location>
</feature>
<comment type="function">
    <text evidence="10">Extracellular zinc metalloprotease.</text>
</comment>
<dbReference type="EMBL" id="UGNV01000001">
    <property type="protein sequence ID" value="STX28021.1"/>
    <property type="molecule type" value="Genomic_DNA"/>
</dbReference>
<evidence type="ECO:0000256" key="8">
    <source>
        <dbReference type="ARBA" id="ARBA00023145"/>
    </source>
</evidence>
<dbReference type="Gene3D" id="3.10.170.10">
    <property type="match status" value="1"/>
</dbReference>
<gene>
    <name evidence="14" type="primary">lasB</name>
    <name evidence="14" type="ORF">NCTC13315_00544</name>
</gene>
<keyword evidence="2 10" id="KW-0645">Protease</keyword>
<dbReference type="GO" id="GO:0006508">
    <property type="term" value="P:proteolysis"/>
    <property type="evidence" value="ECO:0007669"/>
    <property type="project" value="UniProtKB-KW"/>
</dbReference>
<evidence type="ECO:0000256" key="9">
    <source>
        <dbReference type="PIRSR" id="PIRSR623612-1"/>
    </source>
</evidence>
<dbReference type="InterPro" id="IPR050728">
    <property type="entry name" value="Zinc_Metalloprotease_M4"/>
</dbReference>
<feature type="active site" description="Proton donor" evidence="9">
    <location>
        <position position="463"/>
    </location>
</feature>
<feature type="domain" description="Peptidase M4 C-terminal" evidence="12">
    <location>
        <begin position="388"/>
        <end position="534"/>
    </location>
</feature>
<dbReference type="CDD" id="cd09597">
    <property type="entry name" value="M4_TLP"/>
    <property type="match status" value="1"/>
</dbReference>
<dbReference type="GO" id="GO:0005576">
    <property type="term" value="C:extracellular region"/>
    <property type="evidence" value="ECO:0007669"/>
    <property type="project" value="UniProtKB-SubCell"/>
</dbReference>
<dbReference type="Pfam" id="PF01447">
    <property type="entry name" value="Peptidase_M4"/>
    <property type="match status" value="1"/>
</dbReference>
<dbReference type="PANTHER" id="PTHR33794:SF1">
    <property type="entry name" value="BACILLOLYSIN"/>
    <property type="match status" value="1"/>
</dbReference>
<feature type="chain" id="PRO_5023159225" description="Neutral metalloproteinase" evidence="10">
    <location>
        <begin position="25"/>
        <end position="541"/>
    </location>
</feature>
<comment type="subcellular location">
    <subcellularLocation>
        <location evidence="10">Secreted</location>
    </subcellularLocation>
</comment>
<dbReference type="GO" id="GO:0004222">
    <property type="term" value="F:metalloendopeptidase activity"/>
    <property type="evidence" value="ECO:0007669"/>
    <property type="project" value="UniProtKB-UniRule"/>
</dbReference>
<dbReference type="AlphaFoldDB" id="A0A378HZT7"/>
<keyword evidence="4 10" id="KW-0732">Signal</keyword>
<evidence type="ECO:0000256" key="6">
    <source>
        <dbReference type="ARBA" id="ARBA00022833"/>
    </source>
</evidence>
<evidence type="ECO:0000259" key="13">
    <source>
        <dbReference type="Pfam" id="PF07504"/>
    </source>
</evidence>
<keyword evidence="5 10" id="KW-0378">Hydrolase</keyword>
<evidence type="ECO:0000259" key="12">
    <source>
        <dbReference type="Pfam" id="PF02868"/>
    </source>
</evidence>
<feature type="domain" description="FTP" evidence="13">
    <location>
        <begin position="58"/>
        <end position="94"/>
    </location>
</feature>
<evidence type="ECO:0000256" key="2">
    <source>
        <dbReference type="ARBA" id="ARBA00022670"/>
    </source>
</evidence>
<keyword evidence="7 10" id="KW-0482">Metalloprotease</keyword>
<feature type="active site" evidence="9">
    <location>
        <position position="378"/>
    </location>
</feature>
<accession>A0A378HZT7</accession>
<comment type="similarity">
    <text evidence="1 10">Belongs to the peptidase M4 family.</text>
</comment>
<dbReference type="EC" id="3.4.24.-" evidence="10"/>
<dbReference type="InterPro" id="IPR011096">
    <property type="entry name" value="FTP_domain"/>
</dbReference>
<dbReference type="PRINTS" id="PR00730">
    <property type="entry name" value="THERMOLYSIN"/>
</dbReference>
<keyword evidence="8" id="KW-0865">Zymogen</keyword>
<dbReference type="GO" id="GO:0046872">
    <property type="term" value="F:metal ion binding"/>
    <property type="evidence" value="ECO:0007669"/>
    <property type="project" value="UniProtKB-UniRule"/>
</dbReference>
<dbReference type="InterPro" id="IPR001570">
    <property type="entry name" value="Peptidase_M4_C_domain"/>
</dbReference>
<sequence>MHSNFYLSPLAACLAFSMMSPVQAAEPIPLNKSSLPALQQQFHLNMPGVKQAKGSVTDSLQFIKQHTDKNNISHIRMQQQYAGFPVVGGYAILHSPQAAQTFLAARNQADIKMNGVVYHGLQKELGQPSADFIKNGSLALQQFKSQFANHSVSEETVTPLVYIDENHNAHWAYKVSVFVTYQDKIPERPTAIVDAVTYKPFVQWNNVKTQVSPAKGQGYGGNSKVGKFTYGTGLPLLELTRDDAASKCFMENTGVRVVDMEHRYSSKNNPMSFSCKVADKATDAFWTGYQSDGYDKENGAFSPTNDALYAGYVINHMYKDWYNINALSKSDGSPMQLVMRVHYGDGYENAYWDGRQMTFGDGEDMMYPLVSLGVGAHEISHGFTEQHSDLQYYGQSGGMNEAFSDMAAQAAEFYSIGKASWQIGGEIMKESSGYDALRFMDLPSRDGMSIDTADEYYGGLDVHYSSGVFNRLYYLIANLPGWDARKAFDIMVKANIDYWTPYSTFDEGGCGVLSAAKDLGFDLNGVKQSLATVTIDYESCN</sequence>
<dbReference type="Gene3D" id="3.10.450.490">
    <property type="match status" value="1"/>
</dbReference>
<proteinExistence type="inferred from homology"/>
<evidence type="ECO:0000256" key="1">
    <source>
        <dbReference type="ARBA" id="ARBA00009388"/>
    </source>
</evidence>
<comment type="cofactor">
    <cofactor evidence="10">
        <name>Zn(2+)</name>
        <dbReference type="ChEBI" id="CHEBI:29105"/>
    </cofactor>
</comment>
<dbReference type="InterPro" id="IPR027268">
    <property type="entry name" value="Peptidase_M4/M1_CTD_sf"/>
</dbReference>
<evidence type="ECO:0000313" key="15">
    <source>
        <dbReference type="Proteomes" id="UP000254968"/>
    </source>
</evidence>
<dbReference type="Gene3D" id="1.10.390.10">
    <property type="entry name" value="Neutral Protease Domain 2"/>
    <property type="match status" value="1"/>
</dbReference>
<keyword evidence="3" id="KW-0479">Metal-binding</keyword>
<dbReference type="OrthoDB" id="5378341at2"/>
<dbReference type="Pfam" id="PF07504">
    <property type="entry name" value="FTP"/>
    <property type="match status" value="1"/>
</dbReference>
<evidence type="ECO:0000313" key="14">
    <source>
        <dbReference type="EMBL" id="STX28021.1"/>
    </source>
</evidence>
<evidence type="ECO:0000256" key="5">
    <source>
        <dbReference type="ARBA" id="ARBA00022801"/>
    </source>
</evidence>